<dbReference type="Pfam" id="PF01408">
    <property type="entry name" value="GFO_IDH_MocA"/>
    <property type="match status" value="1"/>
</dbReference>
<name>A0ABP9H8W5_9ACTN</name>
<dbReference type="InterPro" id="IPR000683">
    <property type="entry name" value="Gfo/Idh/MocA-like_OxRdtase_N"/>
</dbReference>
<accession>A0ABP9H8W5</accession>
<sequence>MSRTGRVGVGVIGAGVISTQYLENLTGFPDLDVRFVADLDAERARAQAEKFAVPGHGSVEQLLADDAIEIVVNLTIPKVHVEVALQAIAAGKHVWSEKPIALDRDSGRELLTAARAAGLRAAAAPDTFLGAGIQTARRLLEAGEIGTPMTALTLLQNPGPESWHPNPDFLFQEGAGPLFDIGPYYITALVQLFGPVSRVTGVVSKAKPTRTIGSGPRAGQSFEVTVPTHVSALLEFASGQSAQSTFSFDSTITRMQFEVAGVDGTIVVPDPNTFSGDVLVHRGGDVVDTVPAVGATTTRGTGVLELARAIRAGVPERASAELAFHVLDVMAATIESAESGAPVAIASTVEVPPALPEDFDPTASTL</sequence>
<feature type="domain" description="GFO/IDH/MocA-like oxidoreductase" evidence="3">
    <location>
        <begin position="133"/>
        <end position="267"/>
    </location>
</feature>
<dbReference type="Gene3D" id="3.30.360.10">
    <property type="entry name" value="Dihydrodipicolinate Reductase, domain 2"/>
    <property type="match status" value="1"/>
</dbReference>
<evidence type="ECO:0000259" key="3">
    <source>
        <dbReference type="Pfam" id="PF22725"/>
    </source>
</evidence>
<evidence type="ECO:0000313" key="5">
    <source>
        <dbReference type="Proteomes" id="UP001501195"/>
    </source>
</evidence>
<dbReference type="SUPFAM" id="SSF55347">
    <property type="entry name" value="Glyceraldehyde-3-phosphate dehydrogenase-like, C-terminal domain"/>
    <property type="match status" value="1"/>
</dbReference>
<feature type="domain" description="Gfo/Idh/MocA-like oxidoreductase N-terminal" evidence="2">
    <location>
        <begin position="8"/>
        <end position="120"/>
    </location>
</feature>
<dbReference type="SUPFAM" id="SSF51735">
    <property type="entry name" value="NAD(P)-binding Rossmann-fold domains"/>
    <property type="match status" value="1"/>
</dbReference>
<dbReference type="PANTHER" id="PTHR43818">
    <property type="entry name" value="BCDNA.GH03377"/>
    <property type="match status" value="1"/>
</dbReference>
<dbReference type="InterPro" id="IPR050463">
    <property type="entry name" value="Gfo/Idh/MocA_oxidrdct_glycsds"/>
</dbReference>
<dbReference type="InterPro" id="IPR036291">
    <property type="entry name" value="NAD(P)-bd_dom_sf"/>
</dbReference>
<dbReference type="Proteomes" id="UP001501195">
    <property type="component" value="Unassembled WGS sequence"/>
</dbReference>
<dbReference type="PANTHER" id="PTHR43818:SF11">
    <property type="entry name" value="BCDNA.GH03377"/>
    <property type="match status" value="1"/>
</dbReference>
<comment type="caution">
    <text evidence="4">The sequence shown here is derived from an EMBL/GenBank/DDBJ whole genome shotgun (WGS) entry which is preliminary data.</text>
</comment>
<organism evidence="4 5">
    <name type="scientific">Kineococcus glutinatus</name>
    <dbReference type="NCBI Taxonomy" id="1070872"/>
    <lineage>
        <taxon>Bacteria</taxon>
        <taxon>Bacillati</taxon>
        <taxon>Actinomycetota</taxon>
        <taxon>Actinomycetes</taxon>
        <taxon>Kineosporiales</taxon>
        <taxon>Kineosporiaceae</taxon>
        <taxon>Kineococcus</taxon>
    </lineage>
</organism>
<dbReference type="InterPro" id="IPR055170">
    <property type="entry name" value="GFO_IDH_MocA-like_dom"/>
</dbReference>
<evidence type="ECO:0000313" key="4">
    <source>
        <dbReference type="EMBL" id="GAA4964253.1"/>
    </source>
</evidence>
<evidence type="ECO:0000259" key="2">
    <source>
        <dbReference type="Pfam" id="PF01408"/>
    </source>
</evidence>
<protein>
    <submittedName>
        <fullName evidence="4">Gfo/Idh/MocA family oxidoreductase</fullName>
    </submittedName>
</protein>
<keyword evidence="1" id="KW-0560">Oxidoreductase</keyword>
<gene>
    <name evidence="4" type="ORF">GCM10023225_04250</name>
</gene>
<keyword evidence="5" id="KW-1185">Reference proteome</keyword>
<dbReference type="RefSeq" id="WP_345710668.1">
    <property type="nucleotide sequence ID" value="NZ_BAABIL010000047.1"/>
</dbReference>
<proteinExistence type="predicted"/>
<dbReference type="Gene3D" id="3.40.50.720">
    <property type="entry name" value="NAD(P)-binding Rossmann-like Domain"/>
    <property type="match status" value="1"/>
</dbReference>
<reference evidence="5" key="1">
    <citation type="journal article" date="2019" name="Int. J. Syst. Evol. Microbiol.">
        <title>The Global Catalogue of Microorganisms (GCM) 10K type strain sequencing project: providing services to taxonomists for standard genome sequencing and annotation.</title>
        <authorList>
            <consortium name="The Broad Institute Genomics Platform"/>
            <consortium name="The Broad Institute Genome Sequencing Center for Infectious Disease"/>
            <person name="Wu L."/>
            <person name="Ma J."/>
        </authorList>
    </citation>
    <scope>NUCLEOTIDE SEQUENCE [LARGE SCALE GENOMIC DNA]</scope>
    <source>
        <strain evidence="5">JCM 18126</strain>
    </source>
</reference>
<dbReference type="EMBL" id="BAABIL010000047">
    <property type="protein sequence ID" value="GAA4964253.1"/>
    <property type="molecule type" value="Genomic_DNA"/>
</dbReference>
<evidence type="ECO:0000256" key="1">
    <source>
        <dbReference type="ARBA" id="ARBA00023002"/>
    </source>
</evidence>
<dbReference type="Pfam" id="PF22725">
    <property type="entry name" value="GFO_IDH_MocA_C3"/>
    <property type="match status" value="1"/>
</dbReference>